<protein>
    <submittedName>
        <fullName evidence="1">Uncharacterized protein</fullName>
    </submittedName>
</protein>
<dbReference type="EMBL" id="JAUEPT010000043">
    <property type="protein sequence ID" value="KAK0438398.1"/>
    <property type="molecule type" value="Genomic_DNA"/>
</dbReference>
<proteinExistence type="predicted"/>
<organism evidence="1 2">
    <name type="scientific">Armillaria borealis</name>
    <dbReference type="NCBI Taxonomy" id="47425"/>
    <lineage>
        <taxon>Eukaryota</taxon>
        <taxon>Fungi</taxon>
        <taxon>Dikarya</taxon>
        <taxon>Basidiomycota</taxon>
        <taxon>Agaricomycotina</taxon>
        <taxon>Agaricomycetes</taxon>
        <taxon>Agaricomycetidae</taxon>
        <taxon>Agaricales</taxon>
        <taxon>Marasmiineae</taxon>
        <taxon>Physalacriaceae</taxon>
        <taxon>Armillaria</taxon>
    </lineage>
</organism>
<gene>
    <name evidence="1" type="ORF">EV421DRAFT_1906642</name>
</gene>
<name>A0AA39J9A1_9AGAR</name>
<dbReference type="AlphaFoldDB" id="A0AA39J9A1"/>
<reference evidence="1" key="1">
    <citation type="submission" date="2023-06" db="EMBL/GenBank/DDBJ databases">
        <authorList>
            <consortium name="Lawrence Berkeley National Laboratory"/>
            <person name="Ahrendt S."/>
            <person name="Sahu N."/>
            <person name="Indic B."/>
            <person name="Wong-Bajracharya J."/>
            <person name="Merenyi Z."/>
            <person name="Ke H.-M."/>
            <person name="Monk M."/>
            <person name="Kocsube S."/>
            <person name="Drula E."/>
            <person name="Lipzen A."/>
            <person name="Balint B."/>
            <person name="Henrissat B."/>
            <person name="Andreopoulos B."/>
            <person name="Martin F.M."/>
            <person name="Harder C.B."/>
            <person name="Rigling D."/>
            <person name="Ford K.L."/>
            <person name="Foster G.D."/>
            <person name="Pangilinan J."/>
            <person name="Papanicolaou A."/>
            <person name="Barry K."/>
            <person name="LaButti K."/>
            <person name="Viragh M."/>
            <person name="Koriabine M."/>
            <person name="Yan M."/>
            <person name="Riley R."/>
            <person name="Champramary S."/>
            <person name="Plett K.L."/>
            <person name="Tsai I.J."/>
            <person name="Slot J."/>
            <person name="Sipos G."/>
            <person name="Plett J."/>
            <person name="Nagy L.G."/>
            <person name="Grigoriev I.V."/>
        </authorList>
    </citation>
    <scope>NUCLEOTIDE SEQUENCE</scope>
    <source>
        <strain evidence="1">FPL87.14</strain>
    </source>
</reference>
<sequence>MILGITGCYSDICTSPSEGESTLSVMDISSVIDSMWNTQWPVSYSHSACLPPAYPPPVPASDMLQSYDDDLSPLVAPISSLFHAYRESSSKASRNQLYSSTAVAGAALSAYKLVRRGSSVSHLFSMAPVRKLDLFRVDQRFLLQQNCLAYMALKAKGNAGFPELEAWRVLLALSWTFYRKHQVRPHDIEAEGPVPKTIVWSIPLSHRPPLKPKARPMVKTNLVILDGLVTMADVMGRCITRRIGEKQDTAAAATASSSSK</sequence>
<accession>A0AA39J9A1</accession>
<evidence type="ECO:0000313" key="2">
    <source>
        <dbReference type="Proteomes" id="UP001175226"/>
    </source>
</evidence>
<evidence type="ECO:0000313" key="1">
    <source>
        <dbReference type="EMBL" id="KAK0438398.1"/>
    </source>
</evidence>
<comment type="caution">
    <text evidence="1">The sequence shown here is derived from an EMBL/GenBank/DDBJ whole genome shotgun (WGS) entry which is preliminary data.</text>
</comment>
<dbReference type="Proteomes" id="UP001175226">
    <property type="component" value="Unassembled WGS sequence"/>
</dbReference>
<keyword evidence="2" id="KW-1185">Reference proteome</keyword>